<gene>
    <name evidence="1" type="ORF">EVAR_103641_1</name>
</gene>
<evidence type="ECO:0000313" key="1">
    <source>
        <dbReference type="EMBL" id="GBP92761.1"/>
    </source>
</evidence>
<accession>A0A4C1ZV89</accession>
<dbReference type="AlphaFoldDB" id="A0A4C1ZV89"/>
<sequence>MSFLRDLASGDAYLISSSSSMLMTEPFLTGLESKLKLLTIELSILKNYVVKLRCDQLDYSTKMGWLLLWLSNVGFHPASECFGGPPPSTRYSISF</sequence>
<evidence type="ECO:0000313" key="2">
    <source>
        <dbReference type="Proteomes" id="UP000299102"/>
    </source>
</evidence>
<name>A0A4C1ZV89_EUMVA</name>
<organism evidence="1 2">
    <name type="scientific">Eumeta variegata</name>
    <name type="common">Bagworm moth</name>
    <name type="synonym">Eumeta japonica</name>
    <dbReference type="NCBI Taxonomy" id="151549"/>
    <lineage>
        <taxon>Eukaryota</taxon>
        <taxon>Metazoa</taxon>
        <taxon>Ecdysozoa</taxon>
        <taxon>Arthropoda</taxon>
        <taxon>Hexapoda</taxon>
        <taxon>Insecta</taxon>
        <taxon>Pterygota</taxon>
        <taxon>Neoptera</taxon>
        <taxon>Endopterygota</taxon>
        <taxon>Lepidoptera</taxon>
        <taxon>Glossata</taxon>
        <taxon>Ditrysia</taxon>
        <taxon>Tineoidea</taxon>
        <taxon>Psychidae</taxon>
        <taxon>Oiketicinae</taxon>
        <taxon>Eumeta</taxon>
    </lineage>
</organism>
<dbReference type="Proteomes" id="UP000299102">
    <property type="component" value="Unassembled WGS sequence"/>
</dbReference>
<keyword evidence="2" id="KW-1185">Reference proteome</keyword>
<dbReference type="EMBL" id="BGZK01002307">
    <property type="protein sequence ID" value="GBP92761.1"/>
    <property type="molecule type" value="Genomic_DNA"/>
</dbReference>
<proteinExistence type="predicted"/>
<protein>
    <submittedName>
        <fullName evidence="1">Uncharacterized protein</fullName>
    </submittedName>
</protein>
<reference evidence="1 2" key="1">
    <citation type="journal article" date="2019" name="Commun. Biol.">
        <title>The bagworm genome reveals a unique fibroin gene that provides high tensile strength.</title>
        <authorList>
            <person name="Kono N."/>
            <person name="Nakamura H."/>
            <person name="Ohtoshi R."/>
            <person name="Tomita M."/>
            <person name="Numata K."/>
            <person name="Arakawa K."/>
        </authorList>
    </citation>
    <scope>NUCLEOTIDE SEQUENCE [LARGE SCALE GENOMIC DNA]</scope>
</reference>
<comment type="caution">
    <text evidence="1">The sequence shown here is derived from an EMBL/GenBank/DDBJ whole genome shotgun (WGS) entry which is preliminary data.</text>
</comment>